<dbReference type="ExpressionAtlas" id="A0A5S9YBP5">
    <property type="expression patterns" value="baseline"/>
</dbReference>
<comment type="similarity">
    <text evidence="2">Belongs to the DEFL family.</text>
</comment>
<dbReference type="AlphaFoldDB" id="A0A5S9YBP5"/>
<evidence type="ECO:0000256" key="6">
    <source>
        <dbReference type="ARBA" id="ARBA00022729"/>
    </source>
</evidence>
<keyword evidence="7" id="KW-0611">Plant defense</keyword>
<evidence type="ECO:0000256" key="1">
    <source>
        <dbReference type="ARBA" id="ARBA00004613"/>
    </source>
</evidence>
<feature type="chain" id="PRO_5024872720" evidence="8">
    <location>
        <begin position="27"/>
        <end position="94"/>
    </location>
</feature>
<keyword evidence="3" id="KW-0964">Secreted</keyword>
<dbReference type="PANTHER" id="PTHR34453:SF3">
    <property type="entry name" value="DEFENSIN-LIKE (DEFL) FAMILY PROTEIN-RELATED"/>
    <property type="match status" value="1"/>
</dbReference>
<dbReference type="GO" id="GO:0005576">
    <property type="term" value="C:extracellular region"/>
    <property type="evidence" value="ECO:0007669"/>
    <property type="project" value="UniProtKB-SubCell"/>
</dbReference>
<dbReference type="OrthoDB" id="1043633at2759"/>
<evidence type="ECO:0000313" key="10">
    <source>
        <dbReference type="Proteomes" id="UP000434276"/>
    </source>
</evidence>
<evidence type="ECO:0000256" key="7">
    <source>
        <dbReference type="ARBA" id="ARBA00022821"/>
    </source>
</evidence>
<dbReference type="InterPro" id="IPR022618">
    <property type="entry name" value="Defensin-like_20-28"/>
</dbReference>
<evidence type="ECO:0000256" key="3">
    <source>
        <dbReference type="ARBA" id="ARBA00022525"/>
    </source>
</evidence>
<keyword evidence="5" id="KW-0295">Fungicide</keyword>
<evidence type="ECO:0000256" key="4">
    <source>
        <dbReference type="ARBA" id="ARBA00022529"/>
    </source>
</evidence>
<sequence length="94" mass="10305">MVKTNVVSFVLFAAIVLCIGSIQINGQKYIAPWISEEKSICCREHPNLGRCLPGIDDSADKDGKCWKFCVEGCTTGGFCKLFGHKHICHCHCSG</sequence>
<feature type="signal peptide" evidence="8">
    <location>
        <begin position="1"/>
        <end position="26"/>
    </location>
</feature>
<protein>
    <submittedName>
        <fullName evidence="9">Uncharacterized protein</fullName>
    </submittedName>
</protein>
<accession>A0A5S9YBP5</accession>
<keyword evidence="6 8" id="KW-0732">Signal</keyword>
<name>A0A5S9YBP5_ARATH</name>
<reference evidence="9 10" key="1">
    <citation type="submission" date="2019-12" db="EMBL/GenBank/DDBJ databases">
        <authorList>
            <person name="Jiao W.-B."/>
            <person name="Schneeberger K."/>
        </authorList>
    </citation>
    <scope>NUCLEOTIDE SEQUENCE [LARGE SCALE GENOMIC DNA]</scope>
    <source>
        <strain evidence="10">cv. C24</strain>
    </source>
</reference>
<evidence type="ECO:0000256" key="8">
    <source>
        <dbReference type="SAM" id="SignalP"/>
    </source>
</evidence>
<dbReference type="GO" id="GO:0050832">
    <property type="term" value="P:defense response to fungus"/>
    <property type="evidence" value="ECO:0007669"/>
    <property type="project" value="UniProtKB-KW"/>
</dbReference>
<dbReference type="EMBL" id="CACSHJ010000096">
    <property type="protein sequence ID" value="CAA0406362.1"/>
    <property type="molecule type" value="Genomic_DNA"/>
</dbReference>
<evidence type="ECO:0000256" key="2">
    <source>
        <dbReference type="ARBA" id="ARBA00006722"/>
    </source>
</evidence>
<comment type="subcellular location">
    <subcellularLocation>
        <location evidence="1">Secreted</location>
    </subcellularLocation>
</comment>
<proteinExistence type="inferred from homology"/>
<evidence type="ECO:0000256" key="5">
    <source>
        <dbReference type="ARBA" id="ARBA00022577"/>
    </source>
</evidence>
<dbReference type="PANTHER" id="PTHR34453">
    <property type="entry name" value="DEFENSIN-LIKE (DEFL) FAMILY PROTEIN-RELATED"/>
    <property type="match status" value="1"/>
</dbReference>
<dbReference type="Pfam" id="PF10868">
    <property type="entry name" value="Defensin_like"/>
    <property type="match status" value="1"/>
</dbReference>
<organism evidence="9 10">
    <name type="scientific">Arabidopsis thaliana</name>
    <name type="common">Mouse-ear cress</name>
    <dbReference type="NCBI Taxonomy" id="3702"/>
    <lineage>
        <taxon>Eukaryota</taxon>
        <taxon>Viridiplantae</taxon>
        <taxon>Streptophyta</taxon>
        <taxon>Embryophyta</taxon>
        <taxon>Tracheophyta</taxon>
        <taxon>Spermatophyta</taxon>
        <taxon>Magnoliopsida</taxon>
        <taxon>eudicotyledons</taxon>
        <taxon>Gunneridae</taxon>
        <taxon>Pentapetalae</taxon>
        <taxon>rosids</taxon>
        <taxon>malvids</taxon>
        <taxon>Brassicales</taxon>
        <taxon>Brassicaceae</taxon>
        <taxon>Camelineae</taxon>
        <taxon>Arabidopsis</taxon>
    </lineage>
</organism>
<dbReference type="GO" id="GO:0031640">
    <property type="term" value="P:killing of cells of another organism"/>
    <property type="evidence" value="ECO:0007669"/>
    <property type="project" value="UniProtKB-KW"/>
</dbReference>
<evidence type="ECO:0000313" key="9">
    <source>
        <dbReference type="EMBL" id="CAA0406362.1"/>
    </source>
</evidence>
<gene>
    <name evidence="9" type="ORF">C24_LOCUS23952</name>
</gene>
<dbReference type="Proteomes" id="UP000434276">
    <property type="component" value="Unassembled WGS sequence"/>
</dbReference>
<keyword evidence="4" id="KW-0929">Antimicrobial</keyword>